<feature type="domain" description="G-protein coupled receptors family 1 profile" evidence="10">
    <location>
        <begin position="1"/>
        <end position="227"/>
    </location>
</feature>
<keyword evidence="12" id="KW-1185">Reference proteome</keyword>
<name>A0AAU9JJ30_9CILI</name>
<keyword evidence="4" id="KW-0297">G-protein coupled receptor</keyword>
<comment type="caution">
    <text evidence="11">The sequence shown here is derived from an EMBL/GenBank/DDBJ whole genome shotgun (WGS) entry which is preliminary data.</text>
</comment>
<evidence type="ECO:0000256" key="5">
    <source>
        <dbReference type="ARBA" id="ARBA00023136"/>
    </source>
</evidence>
<dbReference type="GO" id="GO:0007166">
    <property type="term" value="P:cell surface receptor signaling pathway"/>
    <property type="evidence" value="ECO:0007669"/>
    <property type="project" value="InterPro"/>
</dbReference>
<evidence type="ECO:0000259" key="9">
    <source>
        <dbReference type="PROSITE" id="PS50261"/>
    </source>
</evidence>
<feature type="transmembrane region" description="Helical" evidence="8">
    <location>
        <begin position="83"/>
        <end position="106"/>
    </location>
</feature>
<evidence type="ECO:0000313" key="12">
    <source>
        <dbReference type="Proteomes" id="UP001162131"/>
    </source>
</evidence>
<dbReference type="PANTHER" id="PTHR23112">
    <property type="entry name" value="G PROTEIN-COUPLED RECEPTOR 157-RELATED"/>
    <property type="match status" value="1"/>
</dbReference>
<dbReference type="InterPro" id="IPR022343">
    <property type="entry name" value="GCR1-cAMP_receptor"/>
</dbReference>
<evidence type="ECO:0000256" key="3">
    <source>
        <dbReference type="ARBA" id="ARBA00022989"/>
    </source>
</evidence>
<dbReference type="GO" id="GO:0007189">
    <property type="term" value="P:adenylate cyclase-activating G protein-coupled receptor signaling pathway"/>
    <property type="evidence" value="ECO:0007669"/>
    <property type="project" value="TreeGrafter"/>
</dbReference>
<evidence type="ECO:0000256" key="1">
    <source>
        <dbReference type="ARBA" id="ARBA00004141"/>
    </source>
</evidence>
<sequence>MFKKLRVFAFKLVLYLAIADIFVALGFMVPFHPPDGENSNLCIFQAALTSYFTDCTIYLTSVIAHALYSAVVKHRTIEKYHLYYILFAFGMPWIGVIIPLIAGWYGPDNGWCWIKPNQAYTPWMKYLQYYFPLFLILIYNSTVYVSVIKKLNRETNLGSNEVKMKRKLALKLKMYPIVLFLCQIPPAIYRIWEIAIENSSDKSVPFVLILISGIGLSINGFLNSIVYGFTGSVRNELRKKIFGKKKPSHDTSLIFYIVKDEQITEKLVEPY</sequence>
<evidence type="ECO:0008006" key="13">
    <source>
        <dbReference type="Google" id="ProtNLM"/>
    </source>
</evidence>
<dbReference type="PROSITE" id="PS50261">
    <property type="entry name" value="G_PROTEIN_RECEP_F2_4"/>
    <property type="match status" value="1"/>
</dbReference>
<accession>A0AAU9JJ30</accession>
<feature type="transmembrane region" description="Helical" evidence="8">
    <location>
        <begin position="126"/>
        <end position="147"/>
    </location>
</feature>
<dbReference type="PRINTS" id="PR02000">
    <property type="entry name" value="GCR1PLANT"/>
</dbReference>
<dbReference type="PROSITE" id="PS50262">
    <property type="entry name" value="G_PROTEIN_RECEP_F1_2"/>
    <property type="match status" value="1"/>
</dbReference>
<feature type="transmembrane region" description="Helical" evidence="8">
    <location>
        <begin position="12"/>
        <end position="31"/>
    </location>
</feature>
<dbReference type="InterPro" id="IPR017452">
    <property type="entry name" value="GPCR_Rhodpsn_7TM"/>
</dbReference>
<evidence type="ECO:0000256" key="4">
    <source>
        <dbReference type="ARBA" id="ARBA00023040"/>
    </source>
</evidence>
<dbReference type="InterPro" id="IPR017981">
    <property type="entry name" value="GPCR_2-like_7TM"/>
</dbReference>
<evidence type="ECO:0000313" key="11">
    <source>
        <dbReference type="EMBL" id="CAG9324120.1"/>
    </source>
</evidence>
<keyword evidence="2 8" id="KW-0812">Transmembrane</keyword>
<reference evidence="11" key="1">
    <citation type="submission" date="2021-09" db="EMBL/GenBank/DDBJ databases">
        <authorList>
            <consortium name="AG Swart"/>
            <person name="Singh M."/>
            <person name="Singh A."/>
            <person name="Seah K."/>
            <person name="Emmerich C."/>
        </authorList>
    </citation>
    <scope>NUCLEOTIDE SEQUENCE</scope>
    <source>
        <strain evidence="11">ATCC30299</strain>
    </source>
</reference>
<dbReference type="SUPFAM" id="SSF81321">
    <property type="entry name" value="Family A G protein-coupled receptor-like"/>
    <property type="match status" value="1"/>
</dbReference>
<dbReference type="AlphaFoldDB" id="A0AAU9JJ30"/>
<organism evidence="11 12">
    <name type="scientific">Blepharisma stoltei</name>
    <dbReference type="NCBI Taxonomy" id="1481888"/>
    <lineage>
        <taxon>Eukaryota</taxon>
        <taxon>Sar</taxon>
        <taxon>Alveolata</taxon>
        <taxon>Ciliophora</taxon>
        <taxon>Postciliodesmatophora</taxon>
        <taxon>Heterotrichea</taxon>
        <taxon>Heterotrichida</taxon>
        <taxon>Blepharismidae</taxon>
        <taxon>Blepharisma</taxon>
    </lineage>
</organism>
<evidence type="ECO:0000256" key="6">
    <source>
        <dbReference type="ARBA" id="ARBA00023170"/>
    </source>
</evidence>
<evidence type="ECO:0000259" key="10">
    <source>
        <dbReference type="PROSITE" id="PS50262"/>
    </source>
</evidence>
<feature type="transmembrane region" description="Helical" evidence="8">
    <location>
        <begin position="204"/>
        <end position="230"/>
    </location>
</feature>
<gene>
    <name evidence="11" type="ORF">BSTOLATCC_MIC35141</name>
</gene>
<keyword evidence="5 8" id="KW-0472">Membrane</keyword>
<dbReference type="PANTHER" id="PTHR23112:SF0">
    <property type="entry name" value="TRANSMEMBRANE PROTEIN 116"/>
    <property type="match status" value="1"/>
</dbReference>
<proteinExistence type="predicted"/>
<keyword evidence="3 8" id="KW-1133">Transmembrane helix</keyword>
<feature type="transmembrane region" description="Helical" evidence="8">
    <location>
        <begin position="174"/>
        <end position="192"/>
    </location>
</feature>
<evidence type="ECO:0000256" key="7">
    <source>
        <dbReference type="ARBA" id="ARBA00023224"/>
    </source>
</evidence>
<comment type="subcellular location">
    <subcellularLocation>
        <location evidence="1">Membrane</location>
        <topology evidence="1">Multi-pass membrane protein</topology>
    </subcellularLocation>
</comment>
<evidence type="ECO:0000256" key="8">
    <source>
        <dbReference type="SAM" id="Phobius"/>
    </source>
</evidence>
<keyword evidence="6" id="KW-0675">Receptor</keyword>
<dbReference type="GO" id="GO:0005886">
    <property type="term" value="C:plasma membrane"/>
    <property type="evidence" value="ECO:0007669"/>
    <property type="project" value="TreeGrafter"/>
</dbReference>
<dbReference type="InterPro" id="IPR022340">
    <property type="entry name" value="GPCR_GCR1_put"/>
</dbReference>
<protein>
    <recommendedName>
        <fullName evidence="13">G-protein coupled receptors family 2 profile 2 domain-containing protein</fullName>
    </recommendedName>
</protein>
<dbReference type="EMBL" id="CAJZBQ010000035">
    <property type="protein sequence ID" value="CAG9324120.1"/>
    <property type="molecule type" value="Genomic_DNA"/>
</dbReference>
<dbReference type="GO" id="GO:0004930">
    <property type="term" value="F:G protein-coupled receptor activity"/>
    <property type="evidence" value="ECO:0007669"/>
    <property type="project" value="UniProtKB-KW"/>
</dbReference>
<dbReference type="Gene3D" id="1.20.1070.10">
    <property type="entry name" value="Rhodopsin 7-helix transmembrane proteins"/>
    <property type="match status" value="1"/>
</dbReference>
<evidence type="ECO:0000256" key="2">
    <source>
        <dbReference type="ARBA" id="ARBA00022692"/>
    </source>
</evidence>
<feature type="transmembrane region" description="Helical" evidence="8">
    <location>
        <begin position="51"/>
        <end position="71"/>
    </location>
</feature>
<dbReference type="Pfam" id="PF05462">
    <property type="entry name" value="Dicty_CAR"/>
    <property type="match status" value="1"/>
</dbReference>
<keyword evidence="7" id="KW-0807">Transducer</keyword>
<dbReference type="PRINTS" id="PR02001">
    <property type="entry name" value="GCR1CAMPR"/>
</dbReference>
<dbReference type="Proteomes" id="UP001162131">
    <property type="component" value="Unassembled WGS sequence"/>
</dbReference>
<feature type="domain" description="G-protein coupled receptors family 2 profile 2" evidence="9">
    <location>
        <begin position="1"/>
        <end position="231"/>
    </location>
</feature>